<protein>
    <submittedName>
        <fullName evidence="4">Uncharacterized protein</fullName>
    </submittedName>
</protein>
<feature type="domain" description="Effector-associated" evidence="3">
    <location>
        <begin position="17"/>
        <end position="90"/>
    </location>
</feature>
<dbReference type="Pfam" id="PF19916">
    <property type="entry name" value="VMAP-M0"/>
    <property type="match status" value="1"/>
</dbReference>
<feature type="non-terminal residue" evidence="4">
    <location>
        <position position="304"/>
    </location>
</feature>
<dbReference type="InterPro" id="IPR045555">
    <property type="entry name" value="VMAP-M0"/>
</dbReference>
<name>A0A4S5ESW3_9ACTN</name>
<evidence type="ECO:0000259" key="3">
    <source>
        <dbReference type="Pfam" id="PF19956"/>
    </source>
</evidence>
<feature type="compositionally biased region" description="Pro residues" evidence="1">
    <location>
        <begin position="204"/>
        <end position="217"/>
    </location>
</feature>
<gene>
    <name evidence="4" type="ORF">E7Y31_04725</name>
</gene>
<comment type="caution">
    <text evidence="4">The sequence shown here is derived from an EMBL/GenBank/DDBJ whole genome shotgun (WGS) entry which is preliminary data.</text>
</comment>
<dbReference type="RefSeq" id="WP_136447100.1">
    <property type="nucleotide sequence ID" value="NZ_SSXH01000066.1"/>
</dbReference>
<dbReference type="Pfam" id="PF19956">
    <property type="entry name" value="EAD2"/>
    <property type="match status" value="1"/>
</dbReference>
<evidence type="ECO:0000259" key="2">
    <source>
        <dbReference type="Pfam" id="PF19916"/>
    </source>
</evidence>
<keyword evidence="5" id="KW-1185">Reference proteome</keyword>
<dbReference type="InterPro" id="IPR045431">
    <property type="entry name" value="EAD2"/>
</dbReference>
<evidence type="ECO:0000313" key="5">
    <source>
        <dbReference type="Proteomes" id="UP000305282"/>
    </source>
</evidence>
<proteinExistence type="predicted"/>
<dbReference type="OrthoDB" id="3217856at2"/>
<feature type="region of interest" description="Disordered" evidence="1">
    <location>
        <begin position="203"/>
        <end position="222"/>
    </location>
</feature>
<organism evidence="4 5">
    <name type="scientific">Candidatus Frankia alpina</name>
    <dbReference type="NCBI Taxonomy" id="2699483"/>
    <lineage>
        <taxon>Bacteria</taxon>
        <taxon>Bacillati</taxon>
        <taxon>Actinomycetota</taxon>
        <taxon>Actinomycetes</taxon>
        <taxon>Frankiales</taxon>
        <taxon>Frankiaceae</taxon>
        <taxon>Frankia</taxon>
    </lineage>
</organism>
<feature type="domain" description="vWA-MoxR associated protein middle region 0" evidence="2">
    <location>
        <begin position="110"/>
        <end position="206"/>
    </location>
</feature>
<dbReference type="Proteomes" id="UP000305282">
    <property type="component" value="Unassembled WGS sequence"/>
</dbReference>
<evidence type="ECO:0000256" key="1">
    <source>
        <dbReference type="SAM" id="MobiDB-lite"/>
    </source>
</evidence>
<dbReference type="EMBL" id="SSXH01000066">
    <property type="protein sequence ID" value="THJ75557.1"/>
    <property type="molecule type" value="Genomic_DNA"/>
</dbReference>
<dbReference type="AlphaFoldDB" id="A0A4S5ESW3"/>
<accession>A0A4S5ESW3</accession>
<evidence type="ECO:0000313" key="4">
    <source>
        <dbReference type="EMBL" id="THJ75557.1"/>
    </source>
</evidence>
<sequence>MPHRFTTLRLRTELDLVRALETCTAVTDEGGLRLRQDYVQDAVAERLQPRRHLLPGLVLRDLVRLCVKLPDGLAALAVAVDFVGDETTARAVRLCVAELDALAALEGELSAADWLMLRDCLWERVLPDAARVAYEITADRLSRPPAGHETLWHLFVHLAPCNAAPEVDPPWLVFLRFAAARLDPPARAHVERLVQTTADRWDLPEPPAHLDPIPPADRPAGEEPTAHLMIQIEPAAARPDQLLVSSWRQWDLGPWRPVRGEEHTVAATELQATVEQLIVDMEAEWGAGGTRDDAGRARTLAVEF</sequence>
<reference evidence="4 5" key="1">
    <citation type="submission" date="2019-04" db="EMBL/GenBank/DDBJ databases">
        <title>Draft genome sequences for three unisolated Alnus-infective Frankia Sp+ strains, AgTrS, AiOr and AvVan, the first sequenced Frankia strains able to sporulate in-planta.</title>
        <authorList>
            <person name="Bethencourt L."/>
            <person name="Vautrin F."/>
            <person name="Taib N."/>
            <person name="Dubost A."/>
            <person name="Castro-Garcia L."/>
            <person name="Imbaud O."/>
            <person name="Abrouk D."/>
            <person name="Fournier P."/>
            <person name="Briolay J."/>
            <person name="Nguyen A."/>
            <person name="Normand P."/>
            <person name="Fernandez M.P."/>
            <person name="Brochier-Armanet C."/>
            <person name="Herrera-Belaroussi A."/>
        </authorList>
    </citation>
    <scope>NUCLEOTIDE SEQUENCE [LARGE SCALE GENOMIC DNA]</scope>
    <source>
        <strain evidence="4 5">AvVan</strain>
    </source>
</reference>